<evidence type="ECO:0000313" key="1">
    <source>
        <dbReference type="EMBL" id="TNN80114.1"/>
    </source>
</evidence>
<protein>
    <submittedName>
        <fullName evidence="1">Uncharacterized protein</fullName>
    </submittedName>
</protein>
<dbReference type="Pfam" id="PF10712">
    <property type="entry name" value="NAD-GH"/>
    <property type="match status" value="1"/>
</dbReference>
<organism evidence="1 2">
    <name type="scientific">Liparis tanakae</name>
    <name type="common">Tanaka's snailfish</name>
    <dbReference type="NCBI Taxonomy" id="230148"/>
    <lineage>
        <taxon>Eukaryota</taxon>
        <taxon>Metazoa</taxon>
        <taxon>Chordata</taxon>
        <taxon>Craniata</taxon>
        <taxon>Vertebrata</taxon>
        <taxon>Euteleostomi</taxon>
        <taxon>Actinopterygii</taxon>
        <taxon>Neopterygii</taxon>
        <taxon>Teleostei</taxon>
        <taxon>Neoteleostei</taxon>
        <taxon>Acanthomorphata</taxon>
        <taxon>Eupercaria</taxon>
        <taxon>Perciformes</taxon>
        <taxon>Cottioidei</taxon>
        <taxon>Cottales</taxon>
        <taxon>Liparidae</taxon>
        <taxon>Liparis</taxon>
    </lineage>
</organism>
<name>A0A4Z2IRG1_9TELE</name>
<comment type="caution">
    <text evidence="1">The sequence shown here is derived from an EMBL/GenBank/DDBJ whole genome shotgun (WGS) entry which is preliminary data.</text>
</comment>
<dbReference type="EMBL" id="SRLO01000057">
    <property type="protein sequence ID" value="TNN80114.1"/>
    <property type="molecule type" value="Genomic_DNA"/>
</dbReference>
<dbReference type="AlphaFoldDB" id="A0A4Z2IRG1"/>
<sequence>MCISSSGLYFKDTILNGQDGHIKSATTKIKDEDVPFSTNLKLNYCDGSSSWFIDDTQNIEAGDCPSILSSLALRVIEFSGIVSNRYSRPTWS</sequence>
<accession>A0A4Z2IRG1</accession>
<dbReference type="Proteomes" id="UP000314294">
    <property type="component" value="Unassembled WGS sequence"/>
</dbReference>
<proteinExistence type="predicted"/>
<dbReference type="OrthoDB" id="2017405at2759"/>
<gene>
    <name evidence="1" type="ORF">EYF80_009625</name>
</gene>
<dbReference type="InterPro" id="IPR019651">
    <property type="entry name" value="Glutamate_DH_NAD-spec"/>
</dbReference>
<reference evidence="1 2" key="1">
    <citation type="submission" date="2019-03" db="EMBL/GenBank/DDBJ databases">
        <title>First draft genome of Liparis tanakae, snailfish: a comprehensive survey of snailfish specific genes.</title>
        <authorList>
            <person name="Kim W."/>
            <person name="Song I."/>
            <person name="Jeong J.-H."/>
            <person name="Kim D."/>
            <person name="Kim S."/>
            <person name="Ryu S."/>
            <person name="Song J.Y."/>
            <person name="Lee S.K."/>
        </authorList>
    </citation>
    <scope>NUCLEOTIDE SEQUENCE [LARGE SCALE GENOMIC DNA]</scope>
    <source>
        <tissue evidence="1">Muscle</tissue>
    </source>
</reference>
<keyword evidence="2" id="KW-1185">Reference proteome</keyword>
<evidence type="ECO:0000313" key="2">
    <source>
        <dbReference type="Proteomes" id="UP000314294"/>
    </source>
</evidence>